<dbReference type="Gene3D" id="2.60.40.10">
    <property type="entry name" value="Immunoglobulins"/>
    <property type="match status" value="3"/>
</dbReference>
<dbReference type="InterPro" id="IPR003961">
    <property type="entry name" value="FN3_dom"/>
</dbReference>
<reference evidence="2 3" key="1">
    <citation type="submission" date="2019-02" db="EMBL/GenBank/DDBJ databases">
        <title>Pedobacter sp. RP-3-11 sp. nov., isolated from Arctic soil.</title>
        <authorList>
            <person name="Dahal R.H."/>
        </authorList>
    </citation>
    <scope>NUCLEOTIDE SEQUENCE [LARGE SCALE GENOMIC DNA]</scope>
    <source>
        <strain evidence="2 3">RP-3-11</strain>
    </source>
</reference>
<gene>
    <name evidence="2" type="ORF">EZ449_15260</name>
</gene>
<evidence type="ECO:0000313" key="2">
    <source>
        <dbReference type="EMBL" id="TCD07146.1"/>
    </source>
</evidence>
<organism evidence="2 3">
    <name type="scientific">Pedobacter frigidisoli</name>
    <dbReference type="NCBI Taxonomy" id="2530455"/>
    <lineage>
        <taxon>Bacteria</taxon>
        <taxon>Pseudomonadati</taxon>
        <taxon>Bacteroidota</taxon>
        <taxon>Sphingobacteriia</taxon>
        <taxon>Sphingobacteriales</taxon>
        <taxon>Sphingobacteriaceae</taxon>
        <taxon>Pedobacter</taxon>
    </lineage>
</organism>
<dbReference type="OrthoDB" id="689754at2"/>
<accession>A0A4R0P2C2</accession>
<protein>
    <recommendedName>
        <fullName evidence="1">Fibronectin type-III domain-containing protein</fullName>
    </recommendedName>
</protein>
<dbReference type="AlphaFoldDB" id="A0A4R0P2C2"/>
<evidence type="ECO:0000259" key="1">
    <source>
        <dbReference type="PROSITE" id="PS50853"/>
    </source>
</evidence>
<dbReference type="EMBL" id="SJSN01000011">
    <property type="protein sequence ID" value="TCD07146.1"/>
    <property type="molecule type" value="Genomic_DNA"/>
</dbReference>
<sequence>MKKVIYIILLVFPVLAWSQAKEGKAAFIGYNGIYIYNLFKPASVQHPDGDVIGFKLDRKSSRETAWTTIQKFSSPSNYDELVKGYEKAKTKVFEYRQESAYGIDEVWPIYKKTFTYDSLSIYVTQQALAVAFNLLLVDTTANVADTYQYRVVQVKRDQTNGALYTSTPVSYAYKFPANKPKAKLRSLLGGINRLVFVAKATAEEPEGLLIKRKTEDGKFERVMPFYTIEKIKDSITYMVSDEDVSSEKLYQYTVTPVNRYGGGANSVSDTISANAIDQKLLIPKGLTAKADSLNNSITLNWGFLKPDYVSTVMIYRSEAYEDGYTYLSSSQTGVYVDKSVIPGKKYYYYLTITDKFGRPSERSTKVFGLVQNLSKPIAPQYVKVASSTGGNVLTWEDYSPATRGYRVYRTDQIEGKLVPASDFIYVDSKLEGKYSYTDTSSLIKAKGYAVRLENLSNVQSEFSKVVYVADKDKTILTPAIQDASTDQKYVYLFWKQPTSSTGVPSGYNLYRKIDDGKYEKLNKKMINGTKTSYRDSIVNMAAEIYYKLTAVNTNNVESEFSEEFQAKKSSQEVYPPSFLKSFVTNDKNSVALQWQPSQSKIKNYSIYRYARGEEPTVIAEVAGTTRSFIDKKYNKDKTNYYYIVANNDKGITSIKSNEAFVILNK</sequence>
<comment type="caution">
    <text evidence="2">The sequence shown here is derived from an EMBL/GenBank/DDBJ whole genome shotgun (WGS) entry which is preliminary data.</text>
</comment>
<dbReference type="Proteomes" id="UP000291485">
    <property type="component" value="Unassembled WGS sequence"/>
</dbReference>
<feature type="domain" description="Fibronectin type-III" evidence="1">
    <location>
        <begin position="575"/>
        <end position="665"/>
    </location>
</feature>
<name>A0A4R0P2C2_9SPHI</name>
<dbReference type="InterPro" id="IPR036116">
    <property type="entry name" value="FN3_sf"/>
</dbReference>
<feature type="domain" description="Fibronectin type-III" evidence="1">
    <location>
        <begin position="474"/>
        <end position="572"/>
    </location>
</feature>
<dbReference type="PROSITE" id="PS50853">
    <property type="entry name" value="FN3"/>
    <property type="match status" value="2"/>
</dbReference>
<keyword evidence="3" id="KW-1185">Reference proteome</keyword>
<dbReference type="InterPro" id="IPR013783">
    <property type="entry name" value="Ig-like_fold"/>
</dbReference>
<dbReference type="RefSeq" id="WP_131560355.1">
    <property type="nucleotide sequence ID" value="NZ_SJSN01000011.1"/>
</dbReference>
<dbReference type="SUPFAM" id="SSF49265">
    <property type="entry name" value="Fibronectin type III"/>
    <property type="match status" value="1"/>
</dbReference>
<evidence type="ECO:0000313" key="3">
    <source>
        <dbReference type="Proteomes" id="UP000291485"/>
    </source>
</evidence>
<proteinExistence type="predicted"/>